<dbReference type="InterPro" id="IPR001304">
    <property type="entry name" value="C-type_lectin-like"/>
</dbReference>
<dbReference type="AlphaFoldDB" id="A0A8J5CVK3"/>
<dbReference type="PROSITE" id="PS50041">
    <property type="entry name" value="C_TYPE_LECTIN_2"/>
    <property type="match status" value="1"/>
</dbReference>
<protein>
    <submittedName>
        <fullName evidence="2">C-type lectin galactose-binding isoform</fullName>
    </submittedName>
</protein>
<dbReference type="InterPro" id="IPR016186">
    <property type="entry name" value="C-type_lectin-like/link_sf"/>
</dbReference>
<evidence type="ECO:0000259" key="1">
    <source>
        <dbReference type="PROSITE" id="PS50041"/>
    </source>
</evidence>
<evidence type="ECO:0000313" key="2">
    <source>
        <dbReference type="EMBL" id="KAG0722356.1"/>
    </source>
</evidence>
<organism evidence="2 3">
    <name type="scientific">Chionoecetes opilio</name>
    <name type="common">Atlantic snow crab</name>
    <name type="synonym">Cancer opilio</name>
    <dbReference type="NCBI Taxonomy" id="41210"/>
    <lineage>
        <taxon>Eukaryota</taxon>
        <taxon>Metazoa</taxon>
        <taxon>Ecdysozoa</taxon>
        <taxon>Arthropoda</taxon>
        <taxon>Crustacea</taxon>
        <taxon>Multicrustacea</taxon>
        <taxon>Malacostraca</taxon>
        <taxon>Eumalacostraca</taxon>
        <taxon>Eucarida</taxon>
        <taxon>Decapoda</taxon>
        <taxon>Pleocyemata</taxon>
        <taxon>Brachyura</taxon>
        <taxon>Eubrachyura</taxon>
        <taxon>Majoidea</taxon>
        <taxon>Majidae</taxon>
        <taxon>Chionoecetes</taxon>
    </lineage>
</organism>
<dbReference type="CDD" id="cd00037">
    <property type="entry name" value="CLECT"/>
    <property type="match status" value="1"/>
</dbReference>
<comment type="caution">
    <text evidence="2">The sequence shown here is derived from an EMBL/GenBank/DDBJ whole genome shotgun (WGS) entry which is preliminary data.</text>
</comment>
<gene>
    <name evidence="2" type="primary">LECG</name>
    <name evidence="2" type="ORF">GWK47_044607</name>
</gene>
<dbReference type="Proteomes" id="UP000770661">
    <property type="component" value="Unassembled WGS sequence"/>
</dbReference>
<name>A0A8J5CVK3_CHIOP</name>
<dbReference type="SUPFAM" id="SSF56436">
    <property type="entry name" value="C-type lectin-like"/>
    <property type="match status" value="1"/>
</dbReference>
<dbReference type="Pfam" id="PF00059">
    <property type="entry name" value="Lectin_C"/>
    <property type="match status" value="1"/>
</dbReference>
<dbReference type="Gene3D" id="3.10.100.10">
    <property type="entry name" value="Mannose-Binding Protein A, subunit A"/>
    <property type="match status" value="1"/>
</dbReference>
<keyword evidence="3" id="KW-1185">Reference proteome</keyword>
<sequence>MPEEGNVRGMTRRVTLLEATEMSMSRLAARVEALEGNGAAERLDTVDRRVAALEEEAAMVILLNSRLRDVQAEQHLLREDLASVRRTVRRCNREVKSVKREVMQPEALAGKKVNPACCLSLKESILEAEEREHEVNATLYDLGRQLHNLSNDLHDLQQQTRHQPLRKTENVEQRGGLGVGMRGERRVPGRVKGVGVKVVMVVMKSGDGDDEVLCPTPYTKVGGWCFYVLARRWTWDEARTACSKQGAAVGGHGDLATPSDLTTFRVYIEGQQTDSPYLWVGGERVAGRWRWVSGSRGEDDLHDLLALPWDLGEPDNTPDQRHLCVHSSGNIKFHDCKFTAKLPAVCQVT</sequence>
<reference evidence="2" key="1">
    <citation type="submission" date="2020-07" db="EMBL/GenBank/DDBJ databases">
        <title>The High-quality genome of the commercially important snow crab, Chionoecetes opilio.</title>
        <authorList>
            <person name="Jeong J.-H."/>
            <person name="Ryu S."/>
        </authorList>
    </citation>
    <scope>NUCLEOTIDE SEQUENCE</scope>
    <source>
        <strain evidence="2">MADBK_172401_WGS</strain>
        <tissue evidence="2">Digestive gland</tissue>
    </source>
</reference>
<dbReference type="EMBL" id="JACEEZ010009686">
    <property type="protein sequence ID" value="KAG0722356.1"/>
    <property type="molecule type" value="Genomic_DNA"/>
</dbReference>
<dbReference type="InterPro" id="IPR016187">
    <property type="entry name" value="CTDL_fold"/>
</dbReference>
<dbReference type="OrthoDB" id="6376646at2759"/>
<evidence type="ECO:0000313" key="3">
    <source>
        <dbReference type="Proteomes" id="UP000770661"/>
    </source>
</evidence>
<dbReference type="SMART" id="SM00034">
    <property type="entry name" value="CLECT"/>
    <property type="match status" value="1"/>
</dbReference>
<accession>A0A8J5CVK3</accession>
<proteinExistence type="predicted"/>
<feature type="domain" description="C-type lectin" evidence="1">
    <location>
        <begin position="221"/>
        <end position="347"/>
    </location>
</feature>
<dbReference type="PANTHER" id="PTHR22803">
    <property type="entry name" value="MANNOSE, PHOSPHOLIPASE, LECTIN RECEPTOR RELATED"/>
    <property type="match status" value="1"/>
</dbReference>
<dbReference type="InterPro" id="IPR050111">
    <property type="entry name" value="C-type_lectin/snaclec_domain"/>
</dbReference>